<dbReference type="SUPFAM" id="SSF53098">
    <property type="entry name" value="Ribonuclease H-like"/>
    <property type="match status" value="1"/>
</dbReference>
<evidence type="ECO:0000256" key="1">
    <source>
        <dbReference type="SAM" id="MobiDB-lite"/>
    </source>
</evidence>
<organism evidence="2 3">
    <name type="scientific">Streptomyces umbrinus</name>
    <dbReference type="NCBI Taxonomy" id="67370"/>
    <lineage>
        <taxon>Bacteria</taxon>
        <taxon>Bacillati</taxon>
        <taxon>Actinomycetota</taxon>
        <taxon>Actinomycetes</taxon>
        <taxon>Kitasatosporales</taxon>
        <taxon>Streptomycetaceae</taxon>
        <taxon>Streptomyces</taxon>
        <taxon>Streptomyces phaeochromogenes group</taxon>
    </lineage>
</organism>
<reference evidence="2 3" key="1">
    <citation type="submission" date="2023-07" db="EMBL/GenBank/DDBJ databases">
        <title>Comparative genomics of wheat-associated soil bacteria to identify genetic determinants of phenazine resistance.</title>
        <authorList>
            <person name="Mouncey N."/>
        </authorList>
    </citation>
    <scope>NUCLEOTIDE SEQUENCE [LARGE SCALE GENOMIC DNA]</scope>
    <source>
        <strain evidence="2 3">V2I4</strain>
    </source>
</reference>
<evidence type="ECO:0000313" key="3">
    <source>
        <dbReference type="Proteomes" id="UP001230328"/>
    </source>
</evidence>
<evidence type="ECO:0000313" key="2">
    <source>
        <dbReference type="EMBL" id="MDQ1024636.1"/>
    </source>
</evidence>
<comment type="caution">
    <text evidence="2">The sequence shown here is derived from an EMBL/GenBank/DDBJ whole genome shotgun (WGS) entry which is preliminary data.</text>
</comment>
<keyword evidence="3" id="KW-1185">Reference proteome</keyword>
<proteinExistence type="predicted"/>
<accession>A0ABU0SM51</accession>
<gene>
    <name evidence="2" type="ORF">QF035_002218</name>
</gene>
<dbReference type="InterPro" id="IPR012337">
    <property type="entry name" value="RNaseH-like_sf"/>
</dbReference>
<protein>
    <submittedName>
        <fullName evidence="2">SRSO17 transposase</fullName>
    </submittedName>
</protein>
<feature type="region of interest" description="Disordered" evidence="1">
    <location>
        <begin position="129"/>
        <end position="167"/>
    </location>
</feature>
<sequence>MVFEQAPDQAWERRSCGAGAKGQREYDWAAVQLRPVTEYDHHDGVLIRRRWALARRSVSRPDEIAYYLGYAPLDAGVDELVRVAGFRWAIEECFFQAAKNECGLDQYEVRRYVGWYRHITLAAMSAQAAEKGDPPVRMPRSSGSLWQKRGDSWQLTRPESPAPAPAR</sequence>
<dbReference type="Proteomes" id="UP001230328">
    <property type="component" value="Unassembled WGS sequence"/>
</dbReference>
<dbReference type="EMBL" id="JAUSZI010000002">
    <property type="protein sequence ID" value="MDQ1024636.1"/>
    <property type="molecule type" value="Genomic_DNA"/>
</dbReference>
<name>A0ABU0SM51_9ACTN</name>